<keyword evidence="2" id="KW-1185">Reference proteome</keyword>
<dbReference type="InterPro" id="IPR013783">
    <property type="entry name" value="Ig-like_fold"/>
</dbReference>
<dbReference type="Gene3D" id="2.60.40.10">
    <property type="entry name" value="Immunoglobulins"/>
    <property type="match status" value="1"/>
</dbReference>
<evidence type="ECO:0000313" key="2">
    <source>
        <dbReference type="Proteomes" id="UP000264840"/>
    </source>
</evidence>
<dbReference type="AlphaFoldDB" id="A0A3Q2WM46"/>
<accession>A0A3Q2WM46</accession>
<dbReference type="SUPFAM" id="SSF48726">
    <property type="entry name" value="Immunoglobulin"/>
    <property type="match status" value="1"/>
</dbReference>
<dbReference type="Ensembl" id="ENSHBUT00000002066.1">
    <property type="protein sequence ID" value="ENSHBUP00000026936.1"/>
    <property type="gene ID" value="ENSHBUG00000009872.1"/>
</dbReference>
<organism evidence="1 2">
    <name type="scientific">Haplochromis burtoni</name>
    <name type="common">Burton's mouthbrooder</name>
    <name type="synonym">Chromis burtoni</name>
    <dbReference type="NCBI Taxonomy" id="8153"/>
    <lineage>
        <taxon>Eukaryota</taxon>
        <taxon>Metazoa</taxon>
        <taxon>Chordata</taxon>
        <taxon>Craniata</taxon>
        <taxon>Vertebrata</taxon>
        <taxon>Euteleostomi</taxon>
        <taxon>Actinopterygii</taxon>
        <taxon>Neopterygii</taxon>
        <taxon>Teleostei</taxon>
        <taxon>Neoteleostei</taxon>
        <taxon>Acanthomorphata</taxon>
        <taxon>Ovalentaria</taxon>
        <taxon>Cichlomorphae</taxon>
        <taxon>Cichliformes</taxon>
        <taxon>Cichlidae</taxon>
        <taxon>African cichlids</taxon>
        <taxon>Pseudocrenilabrinae</taxon>
        <taxon>Haplochromini</taxon>
        <taxon>Haplochromis</taxon>
    </lineage>
</organism>
<evidence type="ECO:0008006" key="3">
    <source>
        <dbReference type="Google" id="ProtNLM"/>
    </source>
</evidence>
<sequence>MLYRELPQSRPRSCLGDYVSVSPWMILYVNLYFYISTELFYSATVGGEVTIRCLLPLHSRNIKFLCKDECKTTIINTNNLTIMNGRYEIEYWSNTVFTELTKSDSGRYSCGLERPLLPDSYQEFEVRVIDGDYHFSDHMPVIIQISVPCPPVKPLLPAHEFCIITPATAGHFSAVYQNIGVPSLDNCSLKPHADHLLTLFNTTCSNVLDIVAPFK</sequence>
<dbReference type="GeneTree" id="ENSGT01120000272482"/>
<dbReference type="Proteomes" id="UP000264840">
    <property type="component" value="Unplaced"/>
</dbReference>
<reference evidence="1" key="2">
    <citation type="submission" date="2025-09" db="UniProtKB">
        <authorList>
            <consortium name="Ensembl"/>
        </authorList>
    </citation>
    <scope>IDENTIFICATION</scope>
</reference>
<name>A0A3Q2WM46_HAPBU</name>
<dbReference type="InterPro" id="IPR036179">
    <property type="entry name" value="Ig-like_dom_sf"/>
</dbReference>
<reference evidence="1" key="1">
    <citation type="submission" date="2025-08" db="UniProtKB">
        <authorList>
            <consortium name="Ensembl"/>
        </authorList>
    </citation>
    <scope>IDENTIFICATION</scope>
</reference>
<evidence type="ECO:0000313" key="1">
    <source>
        <dbReference type="Ensembl" id="ENSHBUP00000026936.1"/>
    </source>
</evidence>
<protein>
    <recommendedName>
        <fullName evidence="3">Immunoglobulin subtype domain-containing protein</fullName>
    </recommendedName>
</protein>
<proteinExistence type="predicted"/>